<proteinExistence type="predicted"/>
<organism evidence="1 2">
    <name type="scientific">Hermanssonia centrifuga</name>
    <dbReference type="NCBI Taxonomy" id="98765"/>
    <lineage>
        <taxon>Eukaryota</taxon>
        <taxon>Fungi</taxon>
        <taxon>Dikarya</taxon>
        <taxon>Basidiomycota</taxon>
        <taxon>Agaricomycotina</taxon>
        <taxon>Agaricomycetes</taxon>
        <taxon>Polyporales</taxon>
        <taxon>Meruliaceae</taxon>
        <taxon>Hermanssonia</taxon>
    </lineage>
</organism>
<comment type="caution">
    <text evidence="1">The sequence shown here is derived from an EMBL/GenBank/DDBJ whole genome shotgun (WGS) entry which is preliminary data.</text>
</comment>
<reference evidence="1 2" key="1">
    <citation type="submission" date="2019-02" db="EMBL/GenBank/DDBJ databases">
        <title>Genome sequencing of the rare red list fungi Phlebia centrifuga.</title>
        <authorList>
            <person name="Buettner E."/>
            <person name="Kellner H."/>
        </authorList>
    </citation>
    <scope>NUCLEOTIDE SEQUENCE [LARGE SCALE GENOMIC DNA]</scope>
    <source>
        <strain evidence="1 2">DSM 108282</strain>
    </source>
</reference>
<protein>
    <submittedName>
        <fullName evidence="1">Uncharacterized protein</fullName>
    </submittedName>
</protein>
<accession>A0A4S4KUN2</accession>
<gene>
    <name evidence="1" type="ORF">EW026_g1859</name>
</gene>
<dbReference type="AlphaFoldDB" id="A0A4S4KUN2"/>
<dbReference type="EMBL" id="SGPJ01000042">
    <property type="protein sequence ID" value="THH00730.1"/>
    <property type="molecule type" value="Genomic_DNA"/>
</dbReference>
<keyword evidence="2" id="KW-1185">Reference proteome</keyword>
<evidence type="ECO:0000313" key="1">
    <source>
        <dbReference type="EMBL" id="THH00730.1"/>
    </source>
</evidence>
<dbReference type="Proteomes" id="UP000309038">
    <property type="component" value="Unassembled WGS sequence"/>
</dbReference>
<sequence>MPMVSLRSHTWFFRKGERPEMRMKGSGIGSQRPVVYATTHDLGGEGGKSTSKNSVEEEAFIDEAPVNTVDSALLAVCVHHLLIQVNHIPPYLRTKNKFIYQLLNVSASCHCGSHPRKRLTNIKSFGKYLRRTLDQPVSLNLPEK</sequence>
<evidence type="ECO:0000313" key="2">
    <source>
        <dbReference type="Proteomes" id="UP000309038"/>
    </source>
</evidence>
<name>A0A4S4KUN2_9APHY</name>